<evidence type="ECO:0008006" key="2">
    <source>
        <dbReference type="Google" id="ProtNLM"/>
    </source>
</evidence>
<dbReference type="Pfam" id="PF11248">
    <property type="entry name" value="DUF3046"/>
    <property type="match status" value="1"/>
</dbReference>
<proteinExistence type="predicted"/>
<organism evidence="1">
    <name type="scientific">uncultured Nocardioidaceae bacterium</name>
    <dbReference type="NCBI Taxonomy" id="253824"/>
    <lineage>
        <taxon>Bacteria</taxon>
        <taxon>Bacillati</taxon>
        <taxon>Actinomycetota</taxon>
        <taxon>Actinomycetes</taxon>
        <taxon>Propionibacteriales</taxon>
        <taxon>Nocardioidaceae</taxon>
        <taxon>environmental samples</taxon>
    </lineage>
</organism>
<dbReference type="AlphaFoldDB" id="A0A6J4L1Y1"/>
<gene>
    <name evidence="1" type="ORF">AVDCRST_MAG29-363</name>
</gene>
<accession>A0A6J4L1Y1</accession>
<protein>
    <recommendedName>
        <fullName evidence="2">DUF3046 domain-containing protein</fullName>
    </recommendedName>
</protein>
<reference evidence="1" key="1">
    <citation type="submission" date="2020-02" db="EMBL/GenBank/DDBJ databases">
        <authorList>
            <person name="Meier V. D."/>
        </authorList>
    </citation>
    <scope>NUCLEOTIDE SEQUENCE</scope>
    <source>
        <strain evidence="1">AVDCRST_MAG29</strain>
    </source>
</reference>
<sequence>MRHSEFWARMESHLGLGYARVWAERQVIGELGGRTVEQALAEGEEPKRVWRAVWSTLGLPARER</sequence>
<dbReference type="InterPro" id="IPR021408">
    <property type="entry name" value="DUF3046"/>
</dbReference>
<name>A0A6J4L1Y1_9ACTN</name>
<dbReference type="EMBL" id="CADCUG010000031">
    <property type="protein sequence ID" value="CAA9321696.1"/>
    <property type="molecule type" value="Genomic_DNA"/>
</dbReference>
<evidence type="ECO:0000313" key="1">
    <source>
        <dbReference type="EMBL" id="CAA9321696.1"/>
    </source>
</evidence>